<proteinExistence type="predicted"/>
<accession>A0ABV8KRB7</accession>
<reference evidence="3" key="1">
    <citation type="journal article" date="2019" name="Int. J. Syst. Evol. Microbiol.">
        <title>The Global Catalogue of Microorganisms (GCM) 10K type strain sequencing project: providing services to taxonomists for standard genome sequencing and annotation.</title>
        <authorList>
            <consortium name="The Broad Institute Genomics Platform"/>
            <consortium name="The Broad Institute Genome Sequencing Center for Infectious Disease"/>
            <person name="Wu L."/>
            <person name="Ma J."/>
        </authorList>
    </citation>
    <scope>NUCLEOTIDE SEQUENCE [LARGE SCALE GENOMIC DNA]</scope>
    <source>
        <strain evidence="3">2902at01</strain>
    </source>
</reference>
<evidence type="ECO:0000313" key="3">
    <source>
        <dbReference type="Proteomes" id="UP001595868"/>
    </source>
</evidence>
<protein>
    <recommendedName>
        <fullName evidence="4">DUF4129 domain-containing protein</fullName>
    </recommendedName>
</protein>
<evidence type="ECO:0000313" key="2">
    <source>
        <dbReference type="EMBL" id="MFC4108588.1"/>
    </source>
</evidence>
<dbReference type="EMBL" id="JBHSBN010000016">
    <property type="protein sequence ID" value="MFC4108588.1"/>
    <property type="molecule type" value="Genomic_DNA"/>
</dbReference>
<keyword evidence="1" id="KW-1133">Transmembrane helix</keyword>
<keyword evidence="1" id="KW-0472">Membrane</keyword>
<feature type="transmembrane region" description="Helical" evidence="1">
    <location>
        <begin position="63"/>
        <end position="83"/>
    </location>
</feature>
<sequence length="165" mass="17279">MNRRSTGHWSARFAPAAARLTTGLSGAPFRLAGSGPSRSGSFGRWRSGPVRPARVRTMEAGRAVWGVLLIVAPGAVLRAAGSADRRVARNTMRVLGARHVAQAALSGLRPRRTTVAVGALVDALHAASDVAIAAVDPRYRRIATIDAVVTAAWSGLGGREATRRP</sequence>
<evidence type="ECO:0000256" key="1">
    <source>
        <dbReference type="SAM" id="Phobius"/>
    </source>
</evidence>
<gene>
    <name evidence="2" type="ORF">ACFOX0_21975</name>
</gene>
<keyword evidence="1" id="KW-0812">Transmembrane</keyword>
<keyword evidence="3" id="KW-1185">Reference proteome</keyword>
<dbReference type="RefSeq" id="WP_377549062.1">
    <property type="nucleotide sequence ID" value="NZ_JBHSBN010000016.1"/>
</dbReference>
<organism evidence="2 3">
    <name type="scientific">Micromonospora zhanjiangensis</name>
    <dbReference type="NCBI Taxonomy" id="1522057"/>
    <lineage>
        <taxon>Bacteria</taxon>
        <taxon>Bacillati</taxon>
        <taxon>Actinomycetota</taxon>
        <taxon>Actinomycetes</taxon>
        <taxon>Micromonosporales</taxon>
        <taxon>Micromonosporaceae</taxon>
        <taxon>Micromonospora</taxon>
    </lineage>
</organism>
<dbReference type="Proteomes" id="UP001595868">
    <property type="component" value="Unassembled WGS sequence"/>
</dbReference>
<evidence type="ECO:0008006" key="4">
    <source>
        <dbReference type="Google" id="ProtNLM"/>
    </source>
</evidence>
<name>A0ABV8KRB7_9ACTN</name>
<comment type="caution">
    <text evidence="2">The sequence shown here is derived from an EMBL/GenBank/DDBJ whole genome shotgun (WGS) entry which is preliminary data.</text>
</comment>